<organism evidence="1 2">
    <name type="scientific">Pseudomonas helmanticensis</name>
    <dbReference type="NCBI Taxonomy" id="1471381"/>
    <lineage>
        <taxon>Bacteria</taxon>
        <taxon>Pseudomonadati</taxon>
        <taxon>Pseudomonadota</taxon>
        <taxon>Gammaproteobacteria</taxon>
        <taxon>Pseudomonadales</taxon>
        <taxon>Pseudomonadaceae</taxon>
        <taxon>Pseudomonas</taxon>
    </lineage>
</organism>
<sequence length="114" mass="12940">MIHFANVLSIFGCFSFFACAAELPITQGMPFLSARKALLKQGWQPNLTDEMNPDGLMKTLRNMGVSEVQRCTEGVQYCEFDYRKNNECLVVSTTGEKVKDMRINNWGFKCPDTD</sequence>
<evidence type="ECO:0000313" key="2">
    <source>
        <dbReference type="Proteomes" id="UP001158048"/>
    </source>
</evidence>
<dbReference type="Proteomes" id="UP001158048">
    <property type="component" value="Unassembled WGS sequence"/>
</dbReference>
<name>A0ACD2TZG5_9PSED</name>
<comment type="caution">
    <text evidence="1">The sequence shown here is derived from an EMBL/GenBank/DDBJ whole genome shotgun (WGS) entry which is preliminary data.</text>
</comment>
<proteinExistence type="predicted"/>
<accession>A0ACD2TZG5</accession>
<evidence type="ECO:0000313" key="1">
    <source>
        <dbReference type="EMBL" id="SMQ22300.1"/>
    </source>
</evidence>
<reference evidence="1" key="1">
    <citation type="submission" date="2017-05" db="EMBL/GenBank/DDBJ databases">
        <authorList>
            <person name="Varghese N."/>
            <person name="Submissions S."/>
        </authorList>
    </citation>
    <scope>NUCLEOTIDE SEQUENCE</scope>
    <source>
        <strain evidence="1">LMG 28168</strain>
    </source>
</reference>
<gene>
    <name evidence="1" type="ORF">SAMN04488483_0223</name>
</gene>
<protein>
    <submittedName>
        <fullName evidence="1">Uncharacterized protein</fullName>
    </submittedName>
</protein>
<dbReference type="EMBL" id="FXUY01000001">
    <property type="protein sequence ID" value="SMQ22300.1"/>
    <property type="molecule type" value="Genomic_DNA"/>
</dbReference>
<keyword evidence="2" id="KW-1185">Reference proteome</keyword>